<protein>
    <recommendedName>
        <fullName evidence="3">SnoaL-like domain-containing protein</fullName>
    </recommendedName>
</protein>
<name>A0A2N3PRE1_9PROT</name>
<dbReference type="EMBL" id="PIUM01000025">
    <property type="protein sequence ID" value="PKU22980.1"/>
    <property type="molecule type" value="Genomic_DNA"/>
</dbReference>
<dbReference type="AlphaFoldDB" id="A0A2N3PRE1"/>
<comment type="caution">
    <text evidence="1">The sequence shown here is derived from an EMBL/GenBank/DDBJ whole genome shotgun (WGS) entry which is preliminary data.</text>
</comment>
<proteinExistence type="predicted"/>
<sequence>MTNFYAAFPNDPMSAIEAFRAAMVAGDAKGLADAHVEGDVAIVDKAAPFIWKGPTAVADWMLSMTLYFEERDIREGSIVYHSPITKLVDGDQAYAVVPAVWSYKLKGIPIRHAATITFALRRTPSGWKIAGWSWNQGD</sequence>
<evidence type="ECO:0008006" key="3">
    <source>
        <dbReference type="Google" id="ProtNLM"/>
    </source>
</evidence>
<dbReference type="Proteomes" id="UP000233293">
    <property type="component" value="Unassembled WGS sequence"/>
</dbReference>
<dbReference type="OrthoDB" id="119950at2"/>
<accession>A0A2N3PRE1</accession>
<reference evidence="2" key="1">
    <citation type="submission" date="2017-12" db="EMBL/GenBank/DDBJ databases">
        <title>Draft genome sequence of Telmatospirillum siberiense 26-4b1T, an acidotolerant peatland alphaproteobacterium potentially involved in sulfur cycling.</title>
        <authorList>
            <person name="Hausmann B."/>
            <person name="Pjevac P."/>
            <person name="Schreck K."/>
            <person name="Herbold C.W."/>
            <person name="Daims H."/>
            <person name="Wagner M."/>
            <person name="Pester M."/>
            <person name="Loy A."/>
        </authorList>
    </citation>
    <scope>NUCLEOTIDE SEQUENCE [LARGE SCALE GENOMIC DNA]</scope>
    <source>
        <strain evidence="2">26-4b1</strain>
    </source>
</reference>
<dbReference type="InterPro" id="IPR032710">
    <property type="entry name" value="NTF2-like_dom_sf"/>
</dbReference>
<gene>
    <name evidence="1" type="ORF">CWS72_19215</name>
</gene>
<keyword evidence="2" id="KW-1185">Reference proteome</keyword>
<dbReference type="Gene3D" id="3.10.450.50">
    <property type="match status" value="1"/>
</dbReference>
<dbReference type="RefSeq" id="WP_101252254.1">
    <property type="nucleotide sequence ID" value="NZ_PIUM01000025.1"/>
</dbReference>
<evidence type="ECO:0000313" key="2">
    <source>
        <dbReference type="Proteomes" id="UP000233293"/>
    </source>
</evidence>
<dbReference type="SUPFAM" id="SSF54427">
    <property type="entry name" value="NTF2-like"/>
    <property type="match status" value="1"/>
</dbReference>
<organism evidence="1 2">
    <name type="scientific">Telmatospirillum siberiense</name>
    <dbReference type="NCBI Taxonomy" id="382514"/>
    <lineage>
        <taxon>Bacteria</taxon>
        <taxon>Pseudomonadati</taxon>
        <taxon>Pseudomonadota</taxon>
        <taxon>Alphaproteobacteria</taxon>
        <taxon>Rhodospirillales</taxon>
        <taxon>Rhodospirillaceae</taxon>
        <taxon>Telmatospirillum</taxon>
    </lineage>
</organism>
<evidence type="ECO:0000313" key="1">
    <source>
        <dbReference type="EMBL" id="PKU22980.1"/>
    </source>
</evidence>